<keyword evidence="1" id="KW-0812">Transmembrane</keyword>
<comment type="caution">
    <text evidence="2">The sequence shown here is derived from an EMBL/GenBank/DDBJ whole genome shotgun (WGS) entry which is preliminary data.</text>
</comment>
<gene>
    <name evidence="2" type="ORF">C8A04DRAFT_26070</name>
</gene>
<sequence length="67" mass="8055">MSIDPAFARLENMQRNRYKYFRWNRKTAFVSFMYIIVVPSFVAYLGYATDGLWELRGKRRGNPISER</sequence>
<dbReference type="AlphaFoldDB" id="A0AAN6V7J3"/>
<accession>A0AAN6V7J3</accession>
<organism evidence="2 3">
    <name type="scientific">Dichotomopilus funicola</name>
    <dbReference type="NCBI Taxonomy" id="1934379"/>
    <lineage>
        <taxon>Eukaryota</taxon>
        <taxon>Fungi</taxon>
        <taxon>Dikarya</taxon>
        <taxon>Ascomycota</taxon>
        <taxon>Pezizomycotina</taxon>
        <taxon>Sordariomycetes</taxon>
        <taxon>Sordariomycetidae</taxon>
        <taxon>Sordariales</taxon>
        <taxon>Chaetomiaceae</taxon>
        <taxon>Dichotomopilus</taxon>
    </lineage>
</organism>
<keyword evidence="3" id="KW-1185">Reference proteome</keyword>
<protein>
    <recommendedName>
        <fullName evidence="4">Complex I-B15</fullName>
    </recommendedName>
</protein>
<name>A0AAN6V7J3_9PEZI</name>
<dbReference type="Proteomes" id="UP001302676">
    <property type="component" value="Unassembled WGS sequence"/>
</dbReference>
<evidence type="ECO:0000313" key="3">
    <source>
        <dbReference type="Proteomes" id="UP001302676"/>
    </source>
</evidence>
<dbReference type="PANTHER" id="PTHR39476:SF1">
    <property type="entry name" value="NADH DEHYDROGENASE [UBIQUINONE] 1 BETA SUBCOMPLEX SUBUNIT 4"/>
    <property type="match status" value="1"/>
</dbReference>
<proteinExistence type="predicted"/>
<dbReference type="RefSeq" id="XP_062639623.1">
    <property type="nucleotide sequence ID" value="XM_062779789.1"/>
</dbReference>
<evidence type="ECO:0000313" key="2">
    <source>
        <dbReference type="EMBL" id="KAK4146252.1"/>
    </source>
</evidence>
<evidence type="ECO:0008006" key="4">
    <source>
        <dbReference type="Google" id="ProtNLM"/>
    </source>
</evidence>
<dbReference type="EMBL" id="MU853563">
    <property type="protein sequence ID" value="KAK4146252.1"/>
    <property type="molecule type" value="Genomic_DNA"/>
</dbReference>
<dbReference type="PANTHER" id="PTHR39476">
    <property type="entry name" value="NADH:UBIQUINONE OXIDOREDUCTASE 6.6KD SUBUNIT"/>
    <property type="match status" value="1"/>
</dbReference>
<reference evidence="2" key="1">
    <citation type="journal article" date="2023" name="Mol. Phylogenet. Evol.">
        <title>Genome-scale phylogeny and comparative genomics of the fungal order Sordariales.</title>
        <authorList>
            <person name="Hensen N."/>
            <person name="Bonometti L."/>
            <person name="Westerberg I."/>
            <person name="Brannstrom I.O."/>
            <person name="Guillou S."/>
            <person name="Cros-Aarteil S."/>
            <person name="Calhoun S."/>
            <person name="Haridas S."/>
            <person name="Kuo A."/>
            <person name="Mondo S."/>
            <person name="Pangilinan J."/>
            <person name="Riley R."/>
            <person name="LaButti K."/>
            <person name="Andreopoulos B."/>
            <person name="Lipzen A."/>
            <person name="Chen C."/>
            <person name="Yan M."/>
            <person name="Daum C."/>
            <person name="Ng V."/>
            <person name="Clum A."/>
            <person name="Steindorff A."/>
            <person name="Ohm R.A."/>
            <person name="Martin F."/>
            <person name="Silar P."/>
            <person name="Natvig D.O."/>
            <person name="Lalanne C."/>
            <person name="Gautier V."/>
            <person name="Ament-Velasquez S.L."/>
            <person name="Kruys A."/>
            <person name="Hutchinson M.I."/>
            <person name="Powell A.J."/>
            <person name="Barry K."/>
            <person name="Miller A.N."/>
            <person name="Grigoriev I.V."/>
            <person name="Debuchy R."/>
            <person name="Gladieux P."/>
            <person name="Hiltunen Thoren M."/>
            <person name="Johannesson H."/>
        </authorList>
    </citation>
    <scope>NUCLEOTIDE SEQUENCE</scope>
    <source>
        <strain evidence="2">CBS 141.50</strain>
    </source>
</reference>
<evidence type="ECO:0000256" key="1">
    <source>
        <dbReference type="SAM" id="Phobius"/>
    </source>
</evidence>
<keyword evidence="1" id="KW-0472">Membrane</keyword>
<keyword evidence="1" id="KW-1133">Transmembrane helix</keyword>
<feature type="transmembrane region" description="Helical" evidence="1">
    <location>
        <begin position="27"/>
        <end position="47"/>
    </location>
</feature>
<dbReference type="GeneID" id="87816402"/>
<reference evidence="2" key="2">
    <citation type="submission" date="2023-05" db="EMBL/GenBank/DDBJ databases">
        <authorList>
            <consortium name="Lawrence Berkeley National Laboratory"/>
            <person name="Steindorff A."/>
            <person name="Hensen N."/>
            <person name="Bonometti L."/>
            <person name="Westerberg I."/>
            <person name="Brannstrom I.O."/>
            <person name="Guillou S."/>
            <person name="Cros-Aarteil S."/>
            <person name="Calhoun S."/>
            <person name="Haridas S."/>
            <person name="Kuo A."/>
            <person name="Mondo S."/>
            <person name="Pangilinan J."/>
            <person name="Riley R."/>
            <person name="Labutti K."/>
            <person name="Andreopoulos B."/>
            <person name="Lipzen A."/>
            <person name="Chen C."/>
            <person name="Yanf M."/>
            <person name="Daum C."/>
            <person name="Ng V."/>
            <person name="Clum A."/>
            <person name="Ohm R."/>
            <person name="Martin F."/>
            <person name="Silar P."/>
            <person name="Natvig D."/>
            <person name="Lalanne C."/>
            <person name="Gautier V."/>
            <person name="Ament-Velasquez S.L."/>
            <person name="Kruys A."/>
            <person name="Hutchinson M.I."/>
            <person name="Powell A.J."/>
            <person name="Barry K."/>
            <person name="Miller A.N."/>
            <person name="Grigoriev I.V."/>
            <person name="Debuchy R."/>
            <person name="Gladieux P."/>
            <person name="Thoren M.H."/>
            <person name="Johannesson H."/>
        </authorList>
    </citation>
    <scope>NUCLEOTIDE SEQUENCE</scope>
    <source>
        <strain evidence="2">CBS 141.50</strain>
    </source>
</reference>